<evidence type="ECO:0008006" key="4">
    <source>
        <dbReference type="Google" id="ProtNLM"/>
    </source>
</evidence>
<comment type="caution">
    <text evidence="2">The sequence shown here is derived from an EMBL/GenBank/DDBJ whole genome shotgun (WGS) entry which is preliminary data.</text>
</comment>
<evidence type="ECO:0000313" key="2">
    <source>
        <dbReference type="EMBL" id="MBB3192996.1"/>
    </source>
</evidence>
<evidence type="ECO:0000256" key="1">
    <source>
        <dbReference type="SAM" id="Phobius"/>
    </source>
</evidence>
<keyword evidence="3" id="KW-1185">Reference proteome</keyword>
<keyword evidence="1" id="KW-0472">Membrane</keyword>
<dbReference type="RefSeq" id="WP_088449355.1">
    <property type="nucleotide sequence ID" value="NZ_JACHXO010000001.1"/>
</dbReference>
<accession>A0ABR6GLL5</accession>
<feature type="transmembrane region" description="Helical" evidence="1">
    <location>
        <begin position="20"/>
        <end position="40"/>
    </location>
</feature>
<name>A0ABR6GLL5_9BURK</name>
<gene>
    <name evidence="2" type="ORF">FHS28_000361</name>
</gene>
<evidence type="ECO:0000313" key="3">
    <source>
        <dbReference type="Proteomes" id="UP000574369"/>
    </source>
</evidence>
<organism evidence="2 3">
    <name type="scientific">Roseateles terrae</name>
    <dbReference type="NCBI Taxonomy" id="431060"/>
    <lineage>
        <taxon>Bacteria</taxon>
        <taxon>Pseudomonadati</taxon>
        <taxon>Pseudomonadota</taxon>
        <taxon>Betaproteobacteria</taxon>
        <taxon>Burkholderiales</taxon>
        <taxon>Sphaerotilaceae</taxon>
        <taxon>Roseateles</taxon>
    </lineage>
</organism>
<keyword evidence="1" id="KW-0812">Transmembrane</keyword>
<protein>
    <recommendedName>
        <fullName evidence="4">Type 4 fimbrial biogenesis protein PilX N-terminal domain-containing protein</fullName>
    </recommendedName>
</protein>
<dbReference type="EMBL" id="JACHXO010000001">
    <property type="protein sequence ID" value="MBB3192996.1"/>
    <property type="molecule type" value="Genomic_DNA"/>
</dbReference>
<sequence length="373" mass="39542">MSRHALDGSAHAGRIQTGGATLLMCSLLMMLLAMAVLWTARPLAAAQRVAANDQRLAMAVQAADAGLAWATAMLNTGRVDDNCRPTFDEGQDFRTRALRVDEAGQPIAAAPTRWLATCTHDGSQRWQCRCGDTSGASPMADVSVPVPTASDLATTFGIRLADADVPGQFTLFSRGCGGASTQCLLSDPPPQDGTGISEHIQHLALLSALRRPPATPLVAGPQAFVRVFGIPAGQYQLQPAMTRLRCTDQCVPEIRQALARGRRLIWIDGSVTLREPLPDSPDGAPLMLLVDGQLDINTAMSFSGILYARTGIEWAAPPGSRSTVKGALVTDGQLTLGGDPDGLRLEADPALLRQIHLQMGSYLPVPGGWSHSR</sequence>
<reference evidence="2 3" key="1">
    <citation type="submission" date="2020-08" db="EMBL/GenBank/DDBJ databases">
        <title>Genomic Encyclopedia of Type Strains, Phase III (KMG-III): the genomes of soil and plant-associated and newly described type strains.</title>
        <authorList>
            <person name="Whitman W."/>
        </authorList>
    </citation>
    <scope>NUCLEOTIDE SEQUENCE [LARGE SCALE GENOMIC DNA]</scope>
    <source>
        <strain evidence="2 3">CECT 7247</strain>
    </source>
</reference>
<keyword evidence="1" id="KW-1133">Transmembrane helix</keyword>
<dbReference type="Proteomes" id="UP000574369">
    <property type="component" value="Unassembled WGS sequence"/>
</dbReference>
<proteinExistence type="predicted"/>